<name>A0ABV6SEA9_9SPHN</name>
<keyword evidence="2" id="KW-1185">Reference proteome</keyword>
<dbReference type="RefSeq" id="WP_267224171.1">
    <property type="nucleotide sequence ID" value="NZ_JAPCWC010000032.1"/>
</dbReference>
<gene>
    <name evidence="1" type="ORF">ACFFF8_23715</name>
</gene>
<proteinExistence type="predicted"/>
<reference evidence="1 2" key="1">
    <citation type="submission" date="2024-09" db="EMBL/GenBank/DDBJ databases">
        <authorList>
            <person name="Sun Q."/>
            <person name="Mori K."/>
        </authorList>
    </citation>
    <scope>NUCLEOTIDE SEQUENCE [LARGE SCALE GENOMIC DNA]</scope>
    <source>
        <strain evidence="1 2">CICC 11035S</strain>
    </source>
</reference>
<dbReference type="Pfam" id="PF10109">
    <property type="entry name" value="Phage_TAC_7"/>
    <property type="match status" value="1"/>
</dbReference>
<protein>
    <submittedName>
        <fullName evidence="1">Phage tail assembly protein</fullName>
    </submittedName>
</protein>
<comment type="caution">
    <text evidence="1">The sequence shown here is derived from an EMBL/GenBank/DDBJ whole genome shotgun (WGS) entry which is preliminary data.</text>
</comment>
<organism evidence="1 2">
    <name type="scientific">Novosphingobium clariflavum</name>
    <dbReference type="NCBI Taxonomy" id="2029884"/>
    <lineage>
        <taxon>Bacteria</taxon>
        <taxon>Pseudomonadati</taxon>
        <taxon>Pseudomonadota</taxon>
        <taxon>Alphaproteobacteria</taxon>
        <taxon>Sphingomonadales</taxon>
        <taxon>Sphingomonadaceae</taxon>
        <taxon>Novosphingobium</taxon>
    </lineage>
</organism>
<accession>A0ABV6SEA9</accession>
<dbReference type="Proteomes" id="UP001589858">
    <property type="component" value="Unassembled WGS sequence"/>
</dbReference>
<dbReference type="InterPro" id="IPR019289">
    <property type="entry name" value="Phage_tail_E/E"/>
</dbReference>
<sequence>MTKTNPAPAPAAPVFRTVTLDTPIVRPTGDVATIQLRKPRSGELRSLSLVDLGQLKVDALIKLIPRISVPTLSEPEVANMETADLLACGAEIGGFLLQKSQRTDALDR</sequence>
<dbReference type="EMBL" id="JBHLTM010000088">
    <property type="protein sequence ID" value="MFC0687602.1"/>
    <property type="molecule type" value="Genomic_DNA"/>
</dbReference>
<evidence type="ECO:0000313" key="2">
    <source>
        <dbReference type="Proteomes" id="UP001589858"/>
    </source>
</evidence>
<evidence type="ECO:0000313" key="1">
    <source>
        <dbReference type="EMBL" id="MFC0687602.1"/>
    </source>
</evidence>